<dbReference type="KEGG" id="fer:FNB15_02450"/>
<dbReference type="InterPro" id="IPR010634">
    <property type="entry name" value="DUF1223"/>
</dbReference>
<protein>
    <submittedName>
        <fullName evidence="2">DUF1223 domain-containing protein</fullName>
    </submittedName>
</protein>
<dbReference type="OrthoDB" id="9808254at2"/>
<dbReference type="AlphaFoldDB" id="A0A516GY01"/>
<feature type="chain" id="PRO_5021772982" evidence="1">
    <location>
        <begin position="42"/>
        <end position="268"/>
    </location>
</feature>
<dbReference type="EMBL" id="CP041636">
    <property type="protein sequence ID" value="QDO96210.1"/>
    <property type="molecule type" value="Genomic_DNA"/>
</dbReference>
<keyword evidence="1" id="KW-0732">Signal</keyword>
<organism evidence="2 3">
    <name type="scientific">Ferrovibrio terrae</name>
    <dbReference type="NCBI Taxonomy" id="2594003"/>
    <lineage>
        <taxon>Bacteria</taxon>
        <taxon>Pseudomonadati</taxon>
        <taxon>Pseudomonadota</taxon>
        <taxon>Alphaproteobacteria</taxon>
        <taxon>Rhodospirillales</taxon>
        <taxon>Rhodospirillaceae</taxon>
        <taxon>Ferrovibrio</taxon>
    </lineage>
</organism>
<dbReference type="PANTHER" id="PTHR36057:SF1">
    <property type="entry name" value="LIPOPROTEIN LIPID ATTACHMENT SITE-LIKE PROTEIN, PUTATIVE (DUF1223)-RELATED"/>
    <property type="match status" value="1"/>
</dbReference>
<evidence type="ECO:0000313" key="3">
    <source>
        <dbReference type="Proteomes" id="UP000317496"/>
    </source>
</evidence>
<dbReference type="SUPFAM" id="SSF52833">
    <property type="entry name" value="Thioredoxin-like"/>
    <property type="match status" value="1"/>
</dbReference>
<name>A0A516GY01_9PROT</name>
<dbReference type="PANTHER" id="PTHR36057">
    <property type="match status" value="1"/>
</dbReference>
<accession>A0A516GY01</accession>
<gene>
    <name evidence="2" type="ORF">FNB15_02450</name>
</gene>
<keyword evidence="3" id="KW-1185">Reference proteome</keyword>
<evidence type="ECO:0000313" key="2">
    <source>
        <dbReference type="EMBL" id="QDO96210.1"/>
    </source>
</evidence>
<reference evidence="2 3" key="1">
    <citation type="submission" date="2019-07" db="EMBL/GenBank/DDBJ databases">
        <title>Genome sequencing for Ferrovibrio sp. K5.</title>
        <authorList>
            <person name="Park S.-J."/>
        </authorList>
    </citation>
    <scope>NUCLEOTIDE SEQUENCE [LARGE SCALE GENOMIC DNA]</scope>
    <source>
        <strain evidence="2 3">K5</strain>
    </source>
</reference>
<dbReference type="Pfam" id="PF06764">
    <property type="entry name" value="DUF1223"/>
    <property type="match status" value="1"/>
</dbReference>
<proteinExistence type="predicted"/>
<dbReference type="InterPro" id="IPR036249">
    <property type="entry name" value="Thioredoxin-like_sf"/>
</dbReference>
<feature type="signal peptide" evidence="1">
    <location>
        <begin position="1"/>
        <end position="41"/>
    </location>
</feature>
<sequence>MPSLTLMIDPASYLRFVLRRAGHVMFLAMSLALTGMVSAHAQPQTAPATPVVLELFTSQGCNSCPPADELMQDWLRQPNIIPISLHVDYWDYLGWKDTLSRKGHGIRQQDYARNSGKREVYTPQVVVNGKFVAVGSDREAVEKALAKARRMPSVAIQAEKNKTTGNWQIKVPTLAGFEGEAKLVLCRYDAQHEVAIERGENSGKTLNYLNVARSWGDLGRWKGQSASYDVPDLTGTDWGRQGAMVMLQVIANDGVGQILGAVDIKGGK</sequence>
<dbReference type="Proteomes" id="UP000317496">
    <property type="component" value="Chromosome"/>
</dbReference>
<evidence type="ECO:0000256" key="1">
    <source>
        <dbReference type="SAM" id="SignalP"/>
    </source>
</evidence>